<evidence type="ECO:0000256" key="1">
    <source>
        <dbReference type="SAM" id="Coils"/>
    </source>
</evidence>
<feature type="compositionally biased region" description="Polar residues" evidence="2">
    <location>
        <begin position="271"/>
        <end position="289"/>
    </location>
</feature>
<reference evidence="3 4" key="1">
    <citation type="journal article" date="2017" name="Gigascience">
        <title>Draft genome of the honey bee ectoparasitic mite, Tropilaelaps mercedesae, is shaped by the parasitic life history.</title>
        <authorList>
            <person name="Dong X."/>
            <person name="Armstrong S.D."/>
            <person name="Xia D."/>
            <person name="Makepeace B.L."/>
            <person name="Darby A.C."/>
            <person name="Kadowaki T."/>
        </authorList>
    </citation>
    <scope>NUCLEOTIDE SEQUENCE [LARGE SCALE GENOMIC DNA]</scope>
    <source>
        <strain evidence="3">Wuxi-XJTLU</strain>
    </source>
</reference>
<accession>A0A1V9X710</accession>
<dbReference type="EMBL" id="MNPL01022013">
    <property type="protein sequence ID" value="OQR69153.1"/>
    <property type="molecule type" value="Genomic_DNA"/>
</dbReference>
<dbReference type="InParanoid" id="A0A1V9X710"/>
<comment type="caution">
    <text evidence="3">The sequence shown here is derived from an EMBL/GenBank/DDBJ whole genome shotgun (WGS) entry which is preliminary data.</text>
</comment>
<protein>
    <submittedName>
        <fullName evidence="3">Uncharacterized protein</fullName>
    </submittedName>
</protein>
<feature type="region of interest" description="Disordered" evidence="2">
    <location>
        <begin position="254"/>
        <end position="300"/>
    </location>
</feature>
<evidence type="ECO:0000313" key="4">
    <source>
        <dbReference type="Proteomes" id="UP000192247"/>
    </source>
</evidence>
<feature type="compositionally biased region" description="Pro residues" evidence="2">
    <location>
        <begin position="71"/>
        <end position="92"/>
    </location>
</feature>
<dbReference type="AlphaFoldDB" id="A0A1V9X710"/>
<feature type="region of interest" description="Disordered" evidence="2">
    <location>
        <begin position="66"/>
        <end position="117"/>
    </location>
</feature>
<gene>
    <name evidence="3" type="ORF">BIW11_12434</name>
</gene>
<keyword evidence="4" id="KW-1185">Reference proteome</keyword>
<evidence type="ECO:0000313" key="3">
    <source>
        <dbReference type="EMBL" id="OQR69153.1"/>
    </source>
</evidence>
<dbReference type="Proteomes" id="UP000192247">
    <property type="component" value="Unassembled WGS sequence"/>
</dbReference>
<keyword evidence="1" id="KW-0175">Coiled coil</keyword>
<feature type="compositionally biased region" description="Basic and acidic residues" evidence="2">
    <location>
        <begin position="106"/>
        <end position="117"/>
    </location>
</feature>
<sequence>MVCEVMDAHPMLEDDRQECIQVEELKQQLDHLSNRNQQLEQLVERLRRENAELLRKVDNEDLIEATRGTAPQPPPPPPPLPPPSFVILPHPPTQLVKRQRNNGSKKSLDKVKQDEVGSKQSQLIMEVVNFLKSGGLGKSRRQRSMTQPDLSQDLAKFKESRSKDTKEVVVEKFKSLKRRTDKGECLTNELDALKTSYKENVSPKDSPLSTSIQSHSRLRLGKSVAWTQNEVLPEISTQPLLAIRKIGSVPHIRLRIKSSPKDGSEADSRASSKINTPITSRSGPPSETSHTSRKSFIHQNYSINRYVKNESKPEHSDVEEQEAHIKFETDLSSQNSNSNMRASSRSNAIASSLLSERLLDLSSTSEVGHRENETCYQKTSRSASSKINVTPVEDLMGNPPGVALKVQATFNEKEIDVSRDEHRQKEEKTQQEFIDIVPSLKKSENLAVNGFEFRSPTIAQGQGTPYYSTKDKRRFWEDAVAIGSEDPRCRSGMRGAKGQSPALERFQTASRMVIKNKNQLKSSSGGHSSGGRQAISSSQSGTV</sequence>
<proteinExistence type="predicted"/>
<name>A0A1V9X710_9ACAR</name>
<evidence type="ECO:0000256" key="2">
    <source>
        <dbReference type="SAM" id="MobiDB-lite"/>
    </source>
</evidence>
<feature type="compositionally biased region" description="Polar residues" evidence="2">
    <location>
        <begin position="534"/>
        <end position="543"/>
    </location>
</feature>
<feature type="region of interest" description="Disordered" evidence="2">
    <location>
        <begin position="515"/>
        <end position="543"/>
    </location>
</feature>
<dbReference type="OrthoDB" id="10618067at2759"/>
<organism evidence="3 4">
    <name type="scientific">Tropilaelaps mercedesae</name>
    <dbReference type="NCBI Taxonomy" id="418985"/>
    <lineage>
        <taxon>Eukaryota</taxon>
        <taxon>Metazoa</taxon>
        <taxon>Ecdysozoa</taxon>
        <taxon>Arthropoda</taxon>
        <taxon>Chelicerata</taxon>
        <taxon>Arachnida</taxon>
        <taxon>Acari</taxon>
        <taxon>Parasitiformes</taxon>
        <taxon>Mesostigmata</taxon>
        <taxon>Gamasina</taxon>
        <taxon>Dermanyssoidea</taxon>
        <taxon>Laelapidae</taxon>
        <taxon>Tropilaelaps</taxon>
    </lineage>
</organism>
<feature type="compositionally biased region" description="Basic and acidic residues" evidence="2">
    <location>
        <begin position="259"/>
        <end position="270"/>
    </location>
</feature>
<feature type="coiled-coil region" evidence="1">
    <location>
        <begin position="22"/>
        <end position="63"/>
    </location>
</feature>